<name>A0A6B3NEQ2_9CYAN</name>
<dbReference type="EMBL" id="JAAHFQ010000484">
    <property type="protein sequence ID" value="NER30080.1"/>
    <property type="molecule type" value="Genomic_DNA"/>
</dbReference>
<evidence type="ECO:0000256" key="1">
    <source>
        <dbReference type="SAM" id="MobiDB-lite"/>
    </source>
</evidence>
<organism evidence="2">
    <name type="scientific">Symploca sp. SIO1C4</name>
    <dbReference type="NCBI Taxonomy" id="2607765"/>
    <lineage>
        <taxon>Bacteria</taxon>
        <taxon>Bacillati</taxon>
        <taxon>Cyanobacteriota</taxon>
        <taxon>Cyanophyceae</taxon>
        <taxon>Coleofasciculales</taxon>
        <taxon>Coleofasciculaceae</taxon>
        <taxon>Symploca</taxon>
    </lineage>
</organism>
<proteinExistence type="predicted"/>
<evidence type="ECO:0000313" key="2">
    <source>
        <dbReference type="EMBL" id="NER30080.1"/>
    </source>
</evidence>
<feature type="compositionally biased region" description="Polar residues" evidence="1">
    <location>
        <begin position="88"/>
        <end position="122"/>
    </location>
</feature>
<dbReference type="PROSITE" id="PS51257">
    <property type="entry name" value="PROKAR_LIPOPROTEIN"/>
    <property type="match status" value="1"/>
</dbReference>
<dbReference type="AlphaFoldDB" id="A0A6B3NEQ2"/>
<comment type="caution">
    <text evidence="2">The sequence shown here is derived from an EMBL/GenBank/DDBJ whole genome shotgun (WGS) entry which is preliminary data.</text>
</comment>
<sequence length="211" mass="22177">MLLLILKTSAVLGLSVLACYSVAQSQRKMTYQATTGQYQSQPALVRRGNPNGTLLMLHSLVSGSTALVLLNSLVDDMQPGKTARQGEGTPQPSSYAPTQAVQSVQQTPAPHPQSVSQTTSMTDLPEDTQKAQGWHEQPFASSSLAEEGEETPDTPDAGVGTVHVTAVQPDSVQDSAAVVQAGQAPQVQLLVPAKIGNTPLSEEEFMNSLGV</sequence>
<reference evidence="2" key="1">
    <citation type="submission" date="2019-11" db="EMBL/GenBank/DDBJ databases">
        <title>Genomic insights into an expanded diversity of filamentous marine cyanobacteria reveals the extraordinary biosynthetic potential of Moorea and Okeania.</title>
        <authorList>
            <person name="Ferreira Leao T."/>
            <person name="Wang M."/>
            <person name="Moss N."/>
            <person name="Da Silva R."/>
            <person name="Sanders J."/>
            <person name="Nurk S."/>
            <person name="Gurevich A."/>
            <person name="Humphrey G."/>
            <person name="Reher R."/>
            <person name="Zhu Q."/>
            <person name="Belda-Ferre P."/>
            <person name="Glukhov E."/>
            <person name="Rex R."/>
            <person name="Dorrestein P.C."/>
            <person name="Knight R."/>
            <person name="Pevzner P."/>
            <person name="Gerwick W.H."/>
            <person name="Gerwick L."/>
        </authorList>
    </citation>
    <scope>NUCLEOTIDE SEQUENCE</scope>
    <source>
        <strain evidence="2">SIO1C4</strain>
    </source>
</reference>
<accession>A0A6B3NEQ2</accession>
<gene>
    <name evidence="2" type="ORF">F6J89_21275</name>
</gene>
<feature type="region of interest" description="Disordered" evidence="1">
    <location>
        <begin position="78"/>
        <end position="160"/>
    </location>
</feature>
<protein>
    <submittedName>
        <fullName evidence="2">Uncharacterized protein</fullName>
    </submittedName>
</protein>